<accession>V8NDL1</accession>
<gene>
    <name evidence="9" type="primary">Pgam5</name>
    <name evidence="9" type="ORF">L345_13894</name>
</gene>
<evidence type="ECO:0000256" key="5">
    <source>
        <dbReference type="ARBA" id="ARBA00039765"/>
    </source>
</evidence>
<keyword evidence="4" id="KW-0378">Hydrolase</keyword>
<dbReference type="EC" id="3.1.3.16" evidence="2"/>
<keyword evidence="3" id="KW-1210">Necrosis</keyword>
<keyword evidence="8" id="KW-0812">Transmembrane</keyword>
<protein>
    <recommendedName>
        <fullName evidence="5">Serine/threonine-protein phosphatase PGAM5, mitochondrial</fullName>
        <ecNumber evidence="2">3.1.3.16</ecNumber>
    </recommendedName>
    <alternativeName>
        <fullName evidence="7">Phosphoglycerate mutase family member 5</fullName>
    </alternativeName>
    <alternativeName>
        <fullName evidence="6">Serine/threonine-protein phosphatase Pgam5, mitochondrial</fullName>
    </alternativeName>
</protein>
<dbReference type="Gene3D" id="3.40.50.1240">
    <property type="entry name" value="Phosphoglycerate mutase-like"/>
    <property type="match status" value="1"/>
</dbReference>
<evidence type="ECO:0000313" key="10">
    <source>
        <dbReference type="Proteomes" id="UP000018936"/>
    </source>
</evidence>
<evidence type="ECO:0000313" key="9">
    <source>
        <dbReference type="EMBL" id="ETE60364.1"/>
    </source>
</evidence>
<keyword evidence="8" id="KW-1133">Transmembrane helix</keyword>
<dbReference type="GO" id="GO:0012501">
    <property type="term" value="P:programmed cell death"/>
    <property type="evidence" value="ECO:0007669"/>
    <property type="project" value="UniProtKB-KW"/>
</dbReference>
<reference evidence="9 10" key="1">
    <citation type="journal article" date="2013" name="Proc. Natl. Acad. Sci. U.S.A.">
        <title>The king cobra genome reveals dynamic gene evolution and adaptation in the snake venom system.</title>
        <authorList>
            <person name="Vonk F.J."/>
            <person name="Casewell N.R."/>
            <person name="Henkel C.V."/>
            <person name="Heimberg A.M."/>
            <person name="Jansen H.J."/>
            <person name="McCleary R.J."/>
            <person name="Kerkkamp H.M."/>
            <person name="Vos R.A."/>
            <person name="Guerreiro I."/>
            <person name="Calvete J.J."/>
            <person name="Wuster W."/>
            <person name="Woods A.E."/>
            <person name="Logan J.M."/>
            <person name="Harrison R.A."/>
            <person name="Castoe T.A."/>
            <person name="de Koning A.P."/>
            <person name="Pollock D.D."/>
            <person name="Yandell M."/>
            <person name="Calderon D."/>
            <person name="Renjifo C."/>
            <person name="Currier R.B."/>
            <person name="Salgado D."/>
            <person name="Pla D."/>
            <person name="Sanz L."/>
            <person name="Hyder A.S."/>
            <person name="Ribeiro J.M."/>
            <person name="Arntzen J.W."/>
            <person name="van den Thillart G.E."/>
            <person name="Boetzer M."/>
            <person name="Pirovano W."/>
            <person name="Dirks R.P."/>
            <person name="Spaink H.P."/>
            <person name="Duboule D."/>
            <person name="McGlinn E."/>
            <person name="Kini R.M."/>
            <person name="Richardson M.K."/>
        </authorList>
    </citation>
    <scope>NUCLEOTIDE SEQUENCE</scope>
    <source>
        <tissue evidence="9">Blood</tissue>
    </source>
</reference>
<dbReference type="AlphaFoldDB" id="V8NDL1"/>
<keyword evidence="8" id="KW-0472">Membrane</keyword>
<dbReference type="PANTHER" id="PTHR20935">
    <property type="entry name" value="PHOSPHOGLYCERATE MUTASE-RELATED"/>
    <property type="match status" value="1"/>
</dbReference>
<evidence type="ECO:0000256" key="6">
    <source>
        <dbReference type="ARBA" id="ARBA00040722"/>
    </source>
</evidence>
<dbReference type="GO" id="GO:0004722">
    <property type="term" value="F:protein serine/threonine phosphatase activity"/>
    <property type="evidence" value="ECO:0007669"/>
    <property type="project" value="UniProtKB-EC"/>
</dbReference>
<dbReference type="GO" id="GO:0005739">
    <property type="term" value="C:mitochondrion"/>
    <property type="evidence" value="ECO:0007669"/>
    <property type="project" value="TreeGrafter"/>
</dbReference>
<dbReference type="PANTHER" id="PTHR20935:SF0">
    <property type="entry name" value="SERINE_THREONINE-PROTEIN PHOSPHATASE PGAM5, MITOCHONDRIAL"/>
    <property type="match status" value="1"/>
</dbReference>
<dbReference type="InterPro" id="IPR013078">
    <property type="entry name" value="His_Pase_superF_clade-1"/>
</dbReference>
<organism evidence="9 10">
    <name type="scientific">Ophiophagus hannah</name>
    <name type="common">King cobra</name>
    <name type="synonym">Naja hannah</name>
    <dbReference type="NCBI Taxonomy" id="8665"/>
    <lineage>
        <taxon>Eukaryota</taxon>
        <taxon>Metazoa</taxon>
        <taxon>Chordata</taxon>
        <taxon>Craniata</taxon>
        <taxon>Vertebrata</taxon>
        <taxon>Euteleostomi</taxon>
        <taxon>Lepidosauria</taxon>
        <taxon>Squamata</taxon>
        <taxon>Bifurcata</taxon>
        <taxon>Unidentata</taxon>
        <taxon>Episquamata</taxon>
        <taxon>Toxicofera</taxon>
        <taxon>Serpentes</taxon>
        <taxon>Colubroidea</taxon>
        <taxon>Elapidae</taxon>
        <taxon>Elapinae</taxon>
        <taxon>Ophiophagus</taxon>
    </lineage>
</organism>
<dbReference type="Pfam" id="PF00300">
    <property type="entry name" value="His_Phos_1"/>
    <property type="match status" value="1"/>
</dbReference>
<dbReference type="GO" id="GO:0090141">
    <property type="term" value="P:positive regulation of mitochondrial fission"/>
    <property type="evidence" value="ECO:0007669"/>
    <property type="project" value="TreeGrafter"/>
</dbReference>
<name>V8NDL1_OPHHA</name>
<feature type="non-terminal residue" evidence="9">
    <location>
        <position position="1"/>
    </location>
</feature>
<dbReference type="OrthoDB" id="2118094at2759"/>
<evidence type="ECO:0000256" key="3">
    <source>
        <dbReference type="ARBA" id="ARBA00022590"/>
    </source>
</evidence>
<dbReference type="Proteomes" id="UP000018936">
    <property type="component" value="Unassembled WGS sequence"/>
</dbReference>
<feature type="transmembrane region" description="Helical" evidence="8">
    <location>
        <begin position="7"/>
        <end position="28"/>
    </location>
</feature>
<evidence type="ECO:0000256" key="1">
    <source>
        <dbReference type="ARBA" id="ARBA00006717"/>
    </source>
</evidence>
<proteinExistence type="inferred from homology"/>
<sequence length="307" mass="35462">YGISSKIVRFWVFIVLFVSTIISANLVVSDGKVEITQISAITEREALCQVYRDEEIFLIPPPRNELDACNARLLVPLKRYPLIFLDKKREINVTTITIIIPHYRDPKCHAFLSYCCYHRPPSWPCLLGWRGYWDNNWDRRQPSPLINLRKKNEETNEQEASSHLACYRKKIIRHIFLVHHSQHNLDGQHRVLNKLGLEQAELTRKRLASLGLKFDKIVHSSMARTTETTDIISKHLLGPKAVCYKDGVCLEAAFQNYVHRADCKQEEDSYKIFVCHAKLFAILSAEHCNSLQTVGFEFPSIMTALPT</sequence>
<comment type="similarity">
    <text evidence="1">Belongs to the phosphoglycerate mutase family. BPG-dependent PGAM subfamily.</text>
</comment>
<comment type="caution">
    <text evidence="9">The sequence shown here is derived from an EMBL/GenBank/DDBJ whole genome shotgun (WGS) entry which is preliminary data.</text>
</comment>
<evidence type="ECO:0000256" key="2">
    <source>
        <dbReference type="ARBA" id="ARBA00013081"/>
    </source>
</evidence>
<feature type="non-terminal residue" evidence="9">
    <location>
        <position position="307"/>
    </location>
</feature>
<dbReference type="EMBL" id="AZIM01004726">
    <property type="protein sequence ID" value="ETE60364.1"/>
    <property type="molecule type" value="Genomic_DNA"/>
</dbReference>
<evidence type="ECO:0000256" key="4">
    <source>
        <dbReference type="ARBA" id="ARBA00022801"/>
    </source>
</evidence>
<evidence type="ECO:0000256" key="7">
    <source>
        <dbReference type="ARBA" id="ARBA00041839"/>
    </source>
</evidence>
<evidence type="ECO:0000256" key="8">
    <source>
        <dbReference type="SAM" id="Phobius"/>
    </source>
</evidence>
<dbReference type="InterPro" id="IPR029033">
    <property type="entry name" value="His_PPase_superfam"/>
</dbReference>
<dbReference type="SUPFAM" id="SSF53254">
    <property type="entry name" value="Phosphoglycerate mutase-like"/>
    <property type="match status" value="1"/>
</dbReference>
<dbReference type="InterPro" id="IPR051021">
    <property type="entry name" value="Mito_Ser/Thr_phosphatase"/>
</dbReference>
<keyword evidence="10" id="KW-1185">Reference proteome</keyword>